<evidence type="ECO:0008006" key="4">
    <source>
        <dbReference type="Google" id="ProtNLM"/>
    </source>
</evidence>
<name>A0A6G4XI58_9ACTN</name>
<dbReference type="EMBL" id="JAAKZW010000058">
    <property type="protein sequence ID" value="NGO77235.1"/>
    <property type="molecule type" value="Genomic_DNA"/>
</dbReference>
<organism evidence="2 3">
    <name type="scientific">Streptomyces mesophilus</name>
    <dbReference type="NCBI Taxonomy" id="1775132"/>
    <lineage>
        <taxon>Bacteria</taxon>
        <taxon>Bacillati</taxon>
        <taxon>Actinomycetota</taxon>
        <taxon>Actinomycetes</taxon>
        <taxon>Kitasatosporales</taxon>
        <taxon>Streptomycetaceae</taxon>
        <taxon>Streptomyces</taxon>
    </lineage>
</organism>
<reference evidence="2 3" key="1">
    <citation type="submission" date="2020-02" db="EMBL/GenBank/DDBJ databases">
        <title>Whole-genome analyses of novel actinobacteria.</title>
        <authorList>
            <person name="Sahin N."/>
            <person name="Tokatli A."/>
        </authorList>
    </citation>
    <scope>NUCLEOTIDE SEQUENCE [LARGE SCALE GENOMIC DNA]</scope>
    <source>
        <strain evidence="2 3">YC504</strain>
    </source>
</reference>
<evidence type="ECO:0000256" key="1">
    <source>
        <dbReference type="SAM" id="SignalP"/>
    </source>
</evidence>
<dbReference type="RefSeq" id="WP_165332701.1">
    <property type="nucleotide sequence ID" value="NZ_JAAKZW010000058.1"/>
</dbReference>
<comment type="caution">
    <text evidence="2">The sequence shown here is derived from an EMBL/GenBank/DDBJ whole genome shotgun (WGS) entry which is preliminary data.</text>
</comment>
<accession>A0A6G4XI58</accession>
<keyword evidence="3" id="KW-1185">Reference proteome</keyword>
<feature type="signal peptide" evidence="1">
    <location>
        <begin position="1"/>
        <end position="26"/>
    </location>
</feature>
<feature type="chain" id="PRO_5026227967" description="Secreted protein" evidence="1">
    <location>
        <begin position="27"/>
        <end position="139"/>
    </location>
</feature>
<proteinExistence type="predicted"/>
<evidence type="ECO:0000313" key="3">
    <source>
        <dbReference type="Proteomes" id="UP000481109"/>
    </source>
</evidence>
<dbReference type="AlphaFoldDB" id="A0A6G4XI58"/>
<keyword evidence="1" id="KW-0732">Signal</keyword>
<gene>
    <name evidence="2" type="ORF">G6045_16445</name>
</gene>
<protein>
    <recommendedName>
        <fullName evidence="4">Secreted protein</fullName>
    </recommendedName>
</protein>
<dbReference type="Proteomes" id="UP000481109">
    <property type="component" value="Unassembled WGS sequence"/>
</dbReference>
<sequence length="139" mass="15202">MRARTTVIALSAAGLLTFTSSGTAQAATYYRTCDTTGASGSASFDMQQNGPGNPNPYVVVGNLSVVDTKGDGNHVRVRFTWAYPGQTSRASQWFKNTLGNGKRQSWDFRQDLAVYPRSLGVQVARYEGDRYLNSCSDWT</sequence>
<evidence type="ECO:0000313" key="2">
    <source>
        <dbReference type="EMBL" id="NGO77235.1"/>
    </source>
</evidence>